<dbReference type="EMBL" id="CP009694">
    <property type="protein sequence ID" value="AJI59417.1"/>
    <property type="molecule type" value="Genomic_DNA"/>
</dbReference>
<evidence type="ECO:0000313" key="1">
    <source>
        <dbReference type="EMBL" id="AJI59417.1"/>
    </source>
</evidence>
<dbReference type="Proteomes" id="UP000031874">
    <property type="component" value="Chromosome"/>
</dbReference>
<gene>
    <name evidence="1" type="ORF">AW21_970</name>
</gene>
<evidence type="ECO:0000313" key="2">
    <source>
        <dbReference type="Proteomes" id="UP000031874"/>
    </source>
</evidence>
<organism evidence="1 2">
    <name type="scientific">Francisella tularensis subsp. holarctica (strain LVS)</name>
    <dbReference type="NCBI Taxonomy" id="376619"/>
    <lineage>
        <taxon>Bacteria</taxon>
        <taxon>Pseudomonadati</taxon>
        <taxon>Pseudomonadota</taxon>
        <taxon>Gammaproteobacteria</taxon>
        <taxon>Thiotrichales</taxon>
        <taxon>Francisellaceae</taxon>
        <taxon>Francisella</taxon>
    </lineage>
</organism>
<reference evidence="1 2" key="1">
    <citation type="journal article" date="2015" name="Genome Announc.">
        <title>Genome sequencing of 18 francisella strains to aid in assay development and testing.</title>
        <authorList>
            <person name="Johnson S.L."/>
            <person name="Daligault H.E."/>
            <person name="Davenport K.W."/>
            <person name="Coyne S.R."/>
            <person name="Frey K.G."/>
            <person name="Koroleva G.I."/>
            <person name="Broomall S.M."/>
            <person name="Bishop-Lilly K.A."/>
            <person name="Bruce D.C."/>
            <person name="Chertkov O."/>
            <person name="Freitas T."/>
            <person name="Jaissle J."/>
            <person name="Ladner J.T."/>
            <person name="Rosenzweig C.N."/>
            <person name="Gibbons H.S."/>
            <person name="Palacios G.F."/>
            <person name="Redden C.L."/>
            <person name="Xu Y."/>
            <person name="Minogue T.D."/>
            <person name="Chain P.S."/>
        </authorList>
    </citation>
    <scope>NUCLEOTIDE SEQUENCE [LARGE SCALE GENOMIC DNA]</scope>
    <source>
        <strain evidence="1 2">LVS</strain>
    </source>
</reference>
<proteinExistence type="predicted"/>
<sequence>MRFSPVKANSRILELGHKIRLGRPSTVTSHMMMSQFRNKAITRSNQKELEYTINDFILKTRPAEISRFFQILKEF</sequence>
<name>A0AAI8FTZ5_FRATH</name>
<protein>
    <submittedName>
        <fullName evidence="1">Uncharacterized protein</fullName>
    </submittedName>
</protein>
<accession>A0AAI8FTZ5</accession>
<dbReference type="AlphaFoldDB" id="A0AAI8FTZ5"/>